<dbReference type="Proteomes" id="UP000294772">
    <property type="component" value="Unassembled WGS sequence"/>
</dbReference>
<feature type="region of interest" description="Disordered" evidence="1">
    <location>
        <begin position="1"/>
        <end position="25"/>
    </location>
</feature>
<feature type="compositionally biased region" description="Low complexity" evidence="1">
    <location>
        <begin position="1"/>
        <end position="18"/>
    </location>
</feature>
<reference evidence="2 3" key="1">
    <citation type="submission" date="2019-03" db="EMBL/GenBank/DDBJ databases">
        <title>Genomic Encyclopedia of Type Strains, Phase IV (KMG-IV): sequencing the most valuable type-strain genomes for metagenomic binning, comparative biology and taxonomic classification.</title>
        <authorList>
            <person name="Goeker M."/>
        </authorList>
    </citation>
    <scope>NUCLEOTIDE SEQUENCE [LARGE SCALE GENOMIC DNA]</scope>
    <source>
        <strain evidence="2 3">DSM 15264</strain>
    </source>
</reference>
<dbReference type="RefSeq" id="WP_114699286.1">
    <property type="nucleotide sequence ID" value="NZ_CALFFA010000032.1"/>
</dbReference>
<organism evidence="2 3">
    <name type="scientific">Caldimonas thermodepolymerans</name>
    <dbReference type="NCBI Taxonomy" id="215580"/>
    <lineage>
        <taxon>Bacteria</taxon>
        <taxon>Pseudomonadati</taxon>
        <taxon>Pseudomonadota</taxon>
        <taxon>Betaproteobacteria</taxon>
        <taxon>Burkholderiales</taxon>
        <taxon>Sphaerotilaceae</taxon>
        <taxon>Caldimonas</taxon>
    </lineage>
</organism>
<proteinExistence type="predicted"/>
<dbReference type="AlphaFoldDB" id="A0AA46DCR7"/>
<sequence>MENQTGTTAGTPGTGATTSNGVGATDDVVDRVAARAHETIDRVAAKAGPAVEKLRESASTYREQLHAKADRLGALEEQWIDSARSYVREHPFTSLAVAAVAGMVIAKIFSSSHHR</sequence>
<evidence type="ECO:0000313" key="3">
    <source>
        <dbReference type="Proteomes" id="UP000294772"/>
    </source>
</evidence>
<accession>A0AA46DCR7</accession>
<protein>
    <submittedName>
        <fullName evidence="2">ElaB/YqjD/DUF883 family membrane-anchored ribosome-binding protein</fullName>
    </submittedName>
</protein>
<evidence type="ECO:0000256" key="1">
    <source>
        <dbReference type="SAM" id="MobiDB-lite"/>
    </source>
</evidence>
<gene>
    <name evidence="2" type="ORF">EV676_106270</name>
</gene>
<dbReference type="EMBL" id="SLXF01000006">
    <property type="protein sequence ID" value="TCP06785.1"/>
    <property type="molecule type" value="Genomic_DNA"/>
</dbReference>
<name>A0AA46DCR7_9BURK</name>
<comment type="caution">
    <text evidence="2">The sequence shown here is derived from an EMBL/GenBank/DDBJ whole genome shotgun (WGS) entry which is preliminary data.</text>
</comment>
<evidence type="ECO:0000313" key="2">
    <source>
        <dbReference type="EMBL" id="TCP06785.1"/>
    </source>
</evidence>